<dbReference type="Proteomes" id="UP000001745">
    <property type="component" value="Unassembled WGS sequence"/>
</dbReference>
<accession>B8M5Y7</accession>
<name>B8M5Y7_TALSN</name>
<reference evidence="2" key="1">
    <citation type="journal article" date="2015" name="Genome Announc.">
        <title>Genome sequence of the AIDS-associated pathogen Penicillium marneffei (ATCC18224) and its near taxonomic relative Talaromyces stipitatus (ATCC10500).</title>
        <authorList>
            <person name="Nierman W.C."/>
            <person name="Fedorova-Abrams N.D."/>
            <person name="Andrianopoulos A."/>
        </authorList>
    </citation>
    <scope>NUCLEOTIDE SEQUENCE [LARGE SCALE GENOMIC DNA]</scope>
    <source>
        <strain evidence="2">ATCC 10500 / CBS 375.48 / QM 6759 / NRRL 1006</strain>
    </source>
</reference>
<dbReference type="EMBL" id="EQ962654">
    <property type="protein sequence ID" value="EED20114.1"/>
    <property type="molecule type" value="Genomic_DNA"/>
</dbReference>
<gene>
    <name evidence="1" type="ORF">TSTA_033570</name>
</gene>
<evidence type="ECO:0000313" key="1">
    <source>
        <dbReference type="EMBL" id="EED20114.1"/>
    </source>
</evidence>
<dbReference type="HOGENOM" id="CLU_3207913_0_0_1"/>
<sequence>MWIYKRMPRIVAHVDISAFLVNNAVLDCVKVYCQTLPTVAHVAQL</sequence>
<dbReference type="InParanoid" id="B8M5Y7"/>
<dbReference type="AlphaFoldDB" id="B8M5Y7"/>
<proteinExistence type="predicted"/>
<dbReference type="GeneID" id="8097774"/>
<organism evidence="1 2">
    <name type="scientific">Talaromyces stipitatus (strain ATCC 10500 / CBS 375.48 / QM 6759 / NRRL 1006)</name>
    <name type="common">Penicillium stipitatum</name>
    <dbReference type="NCBI Taxonomy" id="441959"/>
    <lineage>
        <taxon>Eukaryota</taxon>
        <taxon>Fungi</taxon>
        <taxon>Dikarya</taxon>
        <taxon>Ascomycota</taxon>
        <taxon>Pezizomycotina</taxon>
        <taxon>Eurotiomycetes</taxon>
        <taxon>Eurotiomycetidae</taxon>
        <taxon>Eurotiales</taxon>
        <taxon>Trichocomaceae</taxon>
        <taxon>Talaromyces</taxon>
        <taxon>Talaromyces sect. Talaromyces</taxon>
    </lineage>
</organism>
<evidence type="ECO:0000313" key="2">
    <source>
        <dbReference type="Proteomes" id="UP000001745"/>
    </source>
</evidence>
<dbReference type="RefSeq" id="XP_002480548.1">
    <property type="nucleotide sequence ID" value="XM_002480503.1"/>
</dbReference>
<dbReference type="VEuPathDB" id="FungiDB:TSTA_033570"/>
<protein>
    <submittedName>
        <fullName evidence="1">Uncharacterized protein</fullName>
    </submittedName>
</protein>
<keyword evidence="2" id="KW-1185">Reference proteome</keyword>